<reference evidence="5 6" key="1">
    <citation type="submission" date="2014-12" db="EMBL/GenBank/DDBJ databases">
        <title>Draft genome sequence of Cohnella kolymensis strain B-2846.</title>
        <authorList>
            <person name="Karlyshev A.V."/>
            <person name="Kudryashova E.B."/>
        </authorList>
    </citation>
    <scope>NUCLEOTIDE SEQUENCE [LARGE SCALE GENOMIC DNA]</scope>
    <source>
        <strain evidence="5 6">VKM B-2846</strain>
    </source>
</reference>
<dbReference type="SUPFAM" id="SSF110738">
    <property type="entry name" value="Glycerate kinase I"/>
    <property type="match status" value="1"/>
</dbReference>
<protein>
    <submittedName>
        <fullName evidence="5">Glycerate kinase</fullName>
    </submittedName>
</protein>
<comment type="similarity">
    <text evidence="1 4">Belongs to the glycerate kinase type-1 family.</text>
</comment>
<dbReference type="Gene3D" id="3.90.1510.10">
    <property type="entry name" value="Glycerate kinase, domain 2"/>
    <property type="match status" value="1"/>
</dbReference>
<evidence type="ECO:0000313" key="6">
    <source>
        <dbReference type="Proteomes" id="UP000054526"/>
    </source>
</evidence>
<dbReference type="InterPro" id="IPR018193">
    <property type="entry name" value="Glyc_kinase_flavodox-like_fold"/>
</dbReference>
<dbReference type="RefSeq" id="WP_041063675.1">
    <property type="nucleotide sequence ID" value="NZ_JXAL01000017.1"/>
</dbReference>
<comment type="caution">
    <text evidence="5">The sequence shown here is derived from an EMBL/GenBank/DDBJ whole genome shotgun (WGS) entry which is preliminary data.</text>
</comment>
<dbReference type="Proteomes" id="UP000054526">
    <property type="component" value="Unassembled WGS sequence"/>
</dbReference>
<keyword evidence="3 4" id="KW-0418">Kinase</keyword>
<evidence type="ECO:0000256" key="1">
    <source>
        <dbReference type="ARBA" id="ARBA00006284"/>
    </source>
</evidence>
<name>A0ABR5A3R6_9BACL</name>
<dbReference type="InterPro" id="IPR018197">
    <property type="entry name" value="Glycerate_kinase_RE-like"/>
</dbReference>
<dbReference type="InterPro" id="IPR036129">
    <property type="entry name" value="Glycerate_kinase_sf"/>
</dbReference>
<evidence type="ECO:0000256" key="4">
    <source>
        <dbReference type="PIRNR" id="PIRNR006078"/>
    </source>
</evidence>
<keyword evidence="6" id="KW-1185">Reference proteome</keyword>
<dbReference type="InterPro" id="IPR004381">
    <property type="entry name" value="Glycerate_kinase"/>
</dbReference>
<dbReference type="PANTHER" id="PTHR21599:SF0">
    <property type="entry name" value="GLYCERATE KINASE"/>
    <property type="match status" value="1"/>
</dbReference>
<sequence>MKIVLAPDSYKGSITAKEACNAMEEGIRRVLPDAEIIHHPMADGGEGTVQSLVDATGGTIYEATVMNPIGEPVAAKYGVLGDRLTAVIEMAEASGLYLIPADRRNPMITTTYGTGELIMDAVNRGCRKFIIGLGGSATNDGGTGMAQALGIRFLDGMGQELPGGGGSLNRLYQIDMSGLDPRIRQCSFTAACDVDNPLYGSNGASSVYGPQKGASPEMIAALDDNLRHLAAIIEKCLGKSIANVPGAGAAGGLGAGIVAFLKGVMQKGVDIVIEATGLEAKLRDAHLVLCGEGQCDAQTALGKTPFGVAQLASKRSVPVILIAGSVGQGAETLYKHGVTSIFSMVNGPLSLEAAMLDAPRLLSDITERIMRVVVFGRGDAVVRQ</sequence>
<accession>A0ABR5A3R6</accession>
<evidence type="ECO:0000256" key="3">
    <source>
        <dbReference type="ARBA" id="ARBA00022777"/>
    </source>
</evidence>
<gene>
    <name evidence="5" type="ORF">SD71_12385</name>
</gene>
<dbReference type="Pfam" id="PF02595">
    <property type="entry name" value="Gly_kinase"/>
    <property type="match status" value="1"/>
</dbReference>
<evidence type="ECO:0000256" key="2">
    <source>
        <dbReference type="ARBA" id="ARBA00022679"/>
    </source>
</evidence>
<keyword evidence="2 4" id="KW-0808">Transferase</keyword>
<dbReference type="PIRSF" id="PIRSF006078">
    <property type="entry name" value="GlxK"/>
    <property type="match status" value="1"/>
</dbReference>
<dbReference type="GO" id="GO:0016301">
    <property type="term" value="F:kinase activity"/>
    <property type="evidence" value="ECO:0007669"/>
    <property type="project" value="UniProtKB-KW"/>
</dbReference>
<dbReference type="NCBIfam" id="TIGR00045">
    <property type="entry name" value="glycerate kinase"/>
    <property type="match status" value="1"/>
</dbReference>
<dbReference type="EMBL" id="JXAL01000017">
    <property type="protein sequence ID" value="KIL35685.1"/>
    <property type="molecule type" value="Genomic_DNA"/>
</dbReference>
<dbReference type="Gene3D" id="3.40.50.10350">
    <property type="entry name" value="Glycerate kinase, domain 1"/>
    <property type="match status" value="1"/>
</dbReference>
<evidence type="ECO:0000313" key="5">
    <source>
        <dbReference type="EMBL" id="KIL35685.1"/>
    </source>
</evidence>
<organism evidence="5 6">
    <name type="scientific">Cohnella kolymensis</name>
    <dbReference type="NCBI Taxonomy" id="1590652"/>
    <lineage>
        <taxon>Bacteria</taxon>
        <taxon>Bacillati</taxon>
        <taxon>Bacillota</taxon>
        <taxon>Bacilli</taxon>
        <taxon>Bacillales</taxon>
        <taxon>Paenibacillaceae</taxon>
        <taxon>Cohnella</taxon>
    </lineage>
</organism>
<proteinExistence type="inferred from homology"/>
<dbReference type="PANTHER" id="PTHR21599">
    <property type="entry name" value="GLYCERATE KINASE"/>
    <property type="match status" value="1"/>
</dbReference>